<name>A0A1I0HHJ8_9GAMM</name>
<sequence>MAIPVYQLAQGYTETLVNTSMDRVQGVLQSGGWIIRKVQIVLNSYALATVLQYPDRGFLNLTYDQGSNVLMNR</sequence>
<keyword evidence="2" id="KW-1185">Reference proteome</keyword>
<reference evidence="2" key="1">
    <citation type="submission" date="2016-10" db="EMBL/GenBank/DDBJ databases">
        <authorList>
            <person name="Varghese N."/>
            <person name="Submissions S."/>
        </authorList>
    </citation>
    <scope>NUCLEOTIDE SEQUENCE [LARGE SCALE GENOMIC DNA]</scope>
    <source>
        <strain evidence="2">CGMCC 1.6489</strain>
    </source>
</reference>
<dbReference type="AlphaFoldDB" id="A0A1I0HHJ8"/>
<dbReference type="EMBL" id="FOHZ01000029">
    <property type="protein sequence ID" value="SET83463.1"/>
    <property type="molecule type" value="Genomic_DNA"/>
</dbReference>
<proteinExistence type="predicted"/>
<evidence type="ECO:0000313" key="2">
    <source>
        <dbReference type="Proteomes" id="UP000198762"/>
    </source>
</evidence>
<dbReference type="STRING" id="430453.SAMN04487962_12918"/>
<accession>A0A1I0HHJ8</accession>
<dbReference type="Proteomes" id="UP000198762">
    <property type="component" value="Unassembled WGS sequence"/>
</dbReference>
<gene>
    <name evidence="1" type="ORF">SAMN04487962_12918</name>
</gene>
<organism evidence="1 2">
    <name type="scientific">Marinobacter segnicrescens</name>
    <dbReference type="NCBI Taxonomy" id="430453"/>
    <lineage>
        <taxon>Bacteria</taxon>
        <taxon>Pseudomonadati</taxon>
        <taxon>Pseudomonadota</taxon>
        <taxon>Gammaproteobacteria</taxon>
        <taxon>Pseudomonadales</taxon>
        <taxon>Marinobacteraceae</taxon>
        <taxon>Marinobacter</taxon>
    </lineage>
</organism>
<evidence type="ECO:0000313" key="1">
    <source>
        <dbReference type="EMBL" id="SET83463.1"/>
    </source>
</evidence>
<protein>
    <submittedName>
        <fullName evidence="1">Uncharacterized protein</fullName>
    </submittedName>
</protein>